<evidence type="ECO:0000313" key="1">
    <source>
        <dbReference type="EMBL" id="ESA04411.1"/>
    </source>
</evidence>
<dbReference type="AlphaFoldDB" id="U9TM43"/>
<reference evidence="1" key="1">
    <citation type="submission" date="2013-07" db="EMBL/GenBank/DDBJ databases">
        <title>The genome of an arbuscular mycorrhizal fungus provides insights into the evolution of the oldest plant symbiosis.</title>
        <authorList>
            <consortium name="DOE Joint Genome Institute"/>
            <person name="Tisserant E."/>
            <person name="Malbreil M."/>
            <person name="Kuo A."/>
            <person name="Kohler A."/>
            <person name="Symeonidi A."/>
            <person name="Balestrini R."/>
            <person name="Charron P."/>
            <person name="Duensing N."/>
            <person name="Frei-dit-Frey N."/>
            <person name="Gianinazzi-Pearson V."/>
            <person name="Gilbert B."/>
            <person name="Handa Y."/>
            <person name="Hijri M."/>
            <person name="Kaul R."/>
            <person name="Kawaguchi M."/>
            <person name="Krajinski F."/>
            <person name="Lammers P."/>
            <person name="Lapierre D."/>
            <person name="Masclaux F.G."/>
            <person name="Murat C."/>
            <person name="Morin E."/>
            <person name="Ndikumana S."/>
            <person name="Pagni M."/>
            <person name="Petitpierre D."/>
            <person name="Requena N."/>
            <person name="Rosikiewicz P."/>
            <person name="Riley R."/>
            <person name="Saito K."/>
            <person name="San Clemente H."/>
            <person name="Shapiro H."/>
            <person name="van Tuinen D."/>
            <person name="Becard G."/>
            <person name="Bonfante P."/>
            <person name="Paszkowski U."/>
            <person name="Shachar-Hill Y."/>
            <person name="Young J.P."/>
            <person name="Sanders I.R."/>
            <person name="Henrissat B."/>
            <person name="Rensing S.A."/>
            <person name="Grigoriev I.V."/>
            <person name="Corradi N."/>
            <person name="Roux C."/>
            <person name="Martin F."/>
        </authorList>
    </citation>
    <scope>NUCLEOTIDE SEQUENCE</scope>
    <source>
        <strain evidence="1">DAOM 197198</strain>
    </source>
</reference>
<dbReference type="HOGENOM" id="CLU_2400830_0_0_1"/>
<accession>U9TM43</accession>
<dbReference type="EMBL" id="KI294329">
    <property type="protein sequence ID" value="ESA04411.1"/>
    <property type="molecule type" value="Genomic_DNA"/>
</dbReference>
<sequence>MWNTWRVGCILPLTYLTKYNKRKRGKRKDKKLFFFLLLESAPQRVESQCADSILCLICQIRINYQSRETIFVTLLLCELLLWRNQTIANKGCK</sequence>
<gene>
    <name evidence="1" type="ORF">GLOINDRAFT_4615</name>
</gene>
<name>U9TM43_RHIID</name>
<protein>
    <submittedName>
        <fullName evidence="1">Uncharacterized protein</fullName>
    </submittedName>
</protein>
<proteinExistence type="predicted"/>
<organism evidence="1">
    <name type="scientific">Rhizophagus irregularis (strain DAOM 181602 / DAOM 197198 / MUCL 43194)</name>
    <name type="common">Arbuscular mycorrhizal fungus</name>
    <name type="synonym">Glomus intraradices</name>
    <dbReference type="NCBI Taxonomy" id="747089"/>
    <lineage>
        <taxon>Eukaryota</taxon>
        <taxon>Fungi</taxon>
        <taxon>Fungi incertae sedis</taxon>
        <taxon>Mucoromycota</taxon>
        <taxon>Glomeromycotina</taxon>
        <taxon>Glomeromycetes</taxon>
        <taxon>Glomerales</taxon>
        <taxon>Glomeraceae</taxon>
        <taxon>Rhizophagus</taxon>
    </lineage>
</organism>